<dbReference type="AlphaFoldDB" id="A0A158KV07"/>
<dbReference type="EC" id="2.7.13.3" evidence="3"/>
<dbReference type="InterPro" id="IPR011006">
    <property type="entry name" value="CheY-like_superfamily"/>
</dbReference>
<evidence type="ECO:0000313" key="10">
    <source>
        <dbReference type="EMBL" id="SAL84934.1"/>
    </source>
</evidence>
<dbReference type="FunFam" id="3.30.565.10:FF:000006">
    <property type="entry name" value="Sensor histidine kinase WalK"/>
    <property type="match status" value="1"/>
</dbReference>
<dbReference type="Gene3D" id="3.30.565.10">
    <property type="entry name" value="Histidine kinase-like ATPase, C-terminal domain"/>
    <property type="match status" value="1"/>
</dbReference>
<feature type="domain" description="Response regulatory" evidence="9">
    <location>
        <begin position="176"/>
        <end position="292"/>
    </location>
</feature>
<dbReference type="SUPFAM" id="SSF52172">
    <property type="entry name" value="CheY-like"/>
    <property type="match status" value="1"/>
</dbReference>
<dbReference type="PANTHER" id="PTHR43547:SF2">
    <property type="entry name" value="HYBRID SIGNAL TRANSDUCTION HISTIDINE KINASE C"/>
    <property type="match status" value="1"/>
</dbReference>
<organism evidence="10 11">
    <name type="scientific">Caballeronia terrestris</name>
    <dbReference type="NCBI Taxonomy" id="1226301"/>
    <lineage>
        <taxon>Bacteria</taxon>
        <taxon>Pseudomonadati</taxon>
        <taxon>Pseudomonadota</taxon>
        <taxon>Betaproteobacteria</taxon>
        <taxon>Burkholderiales</taxon>
        <taxon>Burkholderiaceae</taxon>
        <taxon>Caballeronia</taxon>
    </lineage>
</organism>
<keyword evidence="5" id="KW-0808">Transferase</keyword>
<accession>A0A158KV07</accession>
<proteinExistence type="predicted"/>
<evidence type="ECO:0000256" key="1">
    <source>
        <dbReference type="ARBA" id="ARBA00000085"/>
    </source>
</evidence>
<dbReference type="Pfam" id="PF02518">
    <property type="entry name" value="HATPase_c"/>
    <property type="match status" value="1"/>
</dbReference>
<evidence type="ECO:0000256" key="7">
    <source>
        <dbReference type="PROSITE-ProRule" id="PRU00169"/>
    </source>
</evidence>
<comment type="caution">
    <text evidence="10">The sequence shown here is derived from an EMBL/GenBank/DDBJ whole genome shotgun (WGS) entry which is preliminary data.</text>
</comment>
<protein>
    <recommendedName>
        <fullName evidence="3">histidine kinase</fullName>
        <ecNumber evidence="3">2.7.13.3</ecNumber>
    </recommendedName>
</protein>
<dbReference type="InterPro" id="IPR036890">
    <property type="entry name" value="HATPase_C_sf"/>
</dbReference>
<dbReference type="SMART" id="SM00448">
    <property type="entry name" value="REC"/>
    <property type="match status" value="1"/>
</dbReference>
<evidence type="ECO:0000256" key="2">
    <source>
        <dbReference type="ARBA" id="ARBA00004429"/>
    </source>
</evidence>
<gene>
    <name evidence="10" type="ORF">AWB67_06807</name>
</gene>
<dbReference type="InterPro" id="IPR004358">
    <property type="entry name" value="Sig_transdc_His_kin-like_C"/>
</dbReference>
<dbReference type="InterPro" id="IPR001789">
    <property type="entry name" value="Sig_transdc_resp-reg_receiver"/>
</dbReference>
<dbReference type="Gene3D" id="3.40.50.2300">
    <property type="match status" value="1"/>
</dbReference>
<dbReference type="PANTHER" id="PTHR43547">
    <property type="entry name" value="TWO-COMPONENT HISTIDINE KINASE"/>
    <property type="match status" value="1"/>
</dbReference>
<dbReference type="InterPro" id="IPR005467">
    <property type="entry name" value="His_kinase_dom"/>
</dbReference>
<dbReference type="Proteomes" id="UP000054925">
    <property type="component" value="Unassembled WGS sequence"/>
</dbReference>
<keyword evidence="4 7" id="KW-0597">Phosphoprotein</keyword>
<sequence length="305" mass="32939">MVRVDIADVVQRALDSLRSEIDTRKHDVVVEGPENDLIVNADAMRFEQVVTNLLSNAVKYTPPDGRIAVKIERRGQEAVLTVVDNGLGMDREFIPTIFTLFVQAERSLDRHTAGLGLGLALVSKLVELHHGKIEAFSEGLGKGSRFVLTLPALPPGTPAGNLAATEAPKPTAGPRKVLVVDDNVDAAESTEMCLRLDGHDVKTALDGASAIRIASEFKPDIAFIDIGLPDIDGYEVARRLRASPDHMYATLVALSGYGQEEHISRSKEAGFDFHLVKPADLSQIEFLIAAHPPARLSNTPGTNTD</sequence>
<feature type="modified residue" description="4-aspartylphosphate" evidence="7">
    <location>
        <position position="225"/>
    </location>
</feature>
<dbReference type="CDD" id="cd17580">
    <property type="entry name" value="REC_2_DhkD-like"/>
    <property type="match status" value="1"/>
</dbReference>
<dbReference type="CDD" id="cd00075">
    <property type="entry name" value="HATPase"/>
    <property type="match status" value="1"/>
</dbReference>
<evidence type="ECO:0000256" key="4">
    <source>
        <dbReference type="ARBA" id="ARBA00022553"/>
    </source>
</evidence>
<dbReference type="EMBL" id="FCOL02000144">
    <property type="protein sequence ID" value="SAL84934.1"/>
    <property type="molecule type" value="Genomic_DNA"/>
</dbReference>
<keyword evidence="11" id="KW-1185">Reference proteome</keyword>
<dbReference type="PRINTS" id="PR00344">
    <property type="entry name" value="BCTRLSENSOR"/>
</dbReference>
<comment type="subcellular location">
    <subcellularLocation>
        <location evidence="2">Cell inner membrane</location>
        <topology evidence="2">Multi-pass membrane protein</topology>
    </subcellularLocation>
</comment>
<dbReference type="PROSITE" id="PS50109">
    <property type="entry name" value="HIS_KIN"/>
    <property type="match status" value="1"/>
</dbReference>
<reference evidence="10" key="1">
    <citation type="submission" date="2016-01" db="EMBL/GenBank/DDBJ databases">
        <authorList>
            <person name="Peeters C."/>
        </authorList>
    </citation>
    <scope>NUCLEOTIDE SEQUENCE [LARGE SCALE GENOMIC DNA]</scope>
    <source>
        <strain evidence="10">LMG 22937</strain>
    </source>
</reference>
<feature type="domain" description="Histidine kinase" evidence="8">
    <location>
        <begin position="1"/>
        <end position="154"/>
    </location>
</feature>
<dbReference type="Pfam" id="PF00072">
    <property type="entry name" value="Response_reg"/>
    <property type="match status" value="1"/>
</dbReference>
<dbReference type="GO" id="GO:0000155">
    <property type="term" value="F:phosphorelay sensor kinase activity"/>
    <property type="evidence" value="ECO:0007669"/>
    <property type="project" value="TreeGrafter"/>
</dbReference>
<dbReference type="SUPFAM" id="SSF55874">
    <property type="entry name" value="ATPase domain of HSP90 chaperone/DNA topoisomerase II/histidine kinase"/>
    <property type="match status" value="1"/>
</dbReference>
<name>A0A158KV07_9BURK</name>
<keyword evidence="6 10" id="KW-0418">Kinase</keyword>
<comment type="catalytic activity">
    <reaction evidence="1">
        <text>ATP + protein L-histidine = ADP + protein N-phospho-L-histidine.</text>
        <dbReference type="EC" id="2.7.13.3"/>
    </reaction>
</comment>
<evidence type="ECO:0000256" key="5">
    <source>
        <dbReference type="ARBA" id="ARBA00022679"/>
    </source>
</evidence>
<evidence type="ECO:0000256" key="6">
    <source>
        <dbReference type="ARBA" id="ARBA00022777"/>
    </source>
</evidence>
<evidence type="ECO:0000256" key="3">
    <source>
        <dbReference type="ARBA" id="ARBA00012438"/>
    </source>
</evidence>
<dbReference type="PROSITE" id="PS50110">
    <property type="entry name" value="RESPONSE_REGULATORY"/>
    <property type="match status" value="1"/>
</dbReference>
<dbReference type="GO" id="GO:0005886">
    <property type="term" value="C:plasma membrane"/>
    <property type="evidence" value="ECO:0007669"/>
    <property type="project" value="UniProtKB-SubCell"/>
</dbReference>
<evidence type="ECO:0000313" key="11">
    <source>
        <dbReference type="Proteomes" id="UP000054925"/>
    </source>
</evidence>
<evidence type="ECO:0000259" key="8">
    <source>
        <dbReference type="PROSITE" id="PS50109"/>
    </source>
</evidence>
<dbReference type="InterPro" id="IPR003594">
    <property type="entry name" value="HATPase_dom"/>
</dbReference>
<evidence type="ECO:0000259" key="9">
    <source>
        <dbReference type="PROSITE" id="PS50110"/>
    </source>
</evidence>
<dbReference type="SMART" id="SM00387">
    <property type="entry name" value="HATPase_c"/>
    <property type="match status" value="1"/>
</dbReference>